<proteinExistence type="predicted"/>
<accession>A0A5J4U5E6</accession>
<protein>
    <submittedName>
        <fullName evidence="1">Uncharacterized protein</fullName>
    </submittedName>
</protein>
<comment type="caution">
    <text evidence="1">The sequence shown here is derived from an EMBL/GenBank/DDBJ whole genome shotgun (WGS) entry which is preliminary data.</text>
</comment>
<evidence type="ECO:0000313" key="1">
    <source>
        <dbReference type="EMBL" id="KAA6364875.1"/>
    </source>
</evidence>
<name>A0A5J4U5E6_9EUKA</name>
<feature type="non-terminal residue" evidence="1">
    <location>
        <position position="1"/>
    </location>
</feature>
<dbReference type="EMBL" id="SNRW01021115">
    <property type="protein sequence ID" value="KAA6364875.1"/>
    <property type="molecule type" value="Genomic_DNA"/>
</dbReference>
<reference evidence="1 2" key="1">
    <citation type="submission" date="2019-03" db="EMBL/GenBank/DDBJ databases">
        <title>Single cell metagenomics reveals metabolic interactions within the superorganism composed of flagellate Streblomastix strix and complex community of Bacteroidetes bacteria on its surface.</title>
        <authorList>
            <person name="Treitli S.C."/>
            <person name="Kolisko M."/>
            <person name="Husnik F."/>
            <person name="Keeling P."/>
            <person name="Hampl V."/>
        </authorList>
    </citation>
    <scope>NUCLEOTIDE SEQUENCE [LARGE SCALE GENOMIC DNA]</scope>
    <source>
        <strain evidence="1">ST1C</strain>
    </source>
</reference>
<gene>
    <name evidence="1" type="ORF">EZS28_039598</name>
</gene>
<dbReference type="AlphaFoldDB" id="A0A5J4U5E6"/>
<organism evidence="1 2">
    <name type="scientific">Streblomastix strix</name>
    <dbReference type="NCBI Taxonomy" id="222440"/>
    <lineage>
        <taxon>Eukaryota</taxon>
        <taxon>Metamonada</taxon>
        <taxon>Preaxostyla</taxon>
        <taxon>Oxymonadida</taxon>
        <taxon>Streblomastigidae</taxon>
        <taxon>Streblomastix</taxon>
    </lineage>
</organism>
<sequence>PVPHQQQEDRLLAQWFKLARVAAAPVSNNATANAIANFNALEDITADQTVPMTAALPGGQNYDLTETLRFWLGFSTACGPFNQFAICKDSTKLWDTSIYAREQAIISANSLSYLCTNNSVSVSPLESIIQGKRHCGVFIDVPLSAINTAAATTTYYYRIPNDIVFSGVLDLNQLNPIFNSFPVLTRNYASLYLQLWMQDFLQDLKVVWLNKTDTLTNTHLAYQMIPPEKPDIIYLLNRILDVVSTDGTPVHTNVYTYVRGINETRFIKPDQKQNNFIEFCGTRAYPDPVEVGLTPITHYLCDAIVRIMFDDNPDPQVLSLEVIGEMGGSMVRNG</sequence>
<dbReference type="Proteomes" id="UP000324800">
    <property type="component" value="Unassembled WGS sequence"/>
</dbReference>
<evidence type="ECO:0000313" key="2">
    <source>
        <dbReference type="Proteomes" id="UP000324800"/>
    </source>
</evidence>